<dbReference type="Pfam" id="PF00381">
    <property type="entry name" value="PTS-HPr"/>
    <property type="match status" value="1"/>
</dbReference>
<sequence>MAHEISYICELSEGIHARSAGLIARVCGGDHAEIMWQNMQTGLVGIAKSALSLIATDTLQGDYCRIRSAIQSTVTAIEFASMIYFYTQLLS</sequence>
<dbReference type="SUPFAM" id="SSF55594">
    <property type="entry name" value="HPr-like"/>
    <property type="match status" value="1"/>
</dbReference>
<reference evidence="2" key="1">
    <citation type="submission" date="2022-07" db="EMBL/GenBank/DDBJ databases">
        <title>Genome Sequence of Citrobacter portucalensis from Edible Snails.</title>
        <authorList>
            <person name="Okafor A.C."/>
            <person name="Ogbo F.C."/>
            <person name="Ruppitsch W."/>
            <person name="Allerberger F."/>
        </authorList>
    </citation>
    <scope>NUCLEOTIDE SEQUENCE</scope>
    <source>
        <strain evidence="2">Igbk 7</strain>
    </source>
</reference>
<dbReference type="InterPro" id="IPR035895">
    <property type="entry name" value="HPr-like_sf"/>
</dbReference>
<organism evidence="2 3">
    <name type="scientific">Citrobacter portucalensis</name>
    <dbReference type="NCBI Taxonomy" id="1639133"/>
    <lineage>
        <taxon>Bacteria</taxon>
        <taxon>Pseudomonadati</taxon>
        <taxon>Pseudomonadota</taxon>
        <taxon>Gammaproteobacteria</taxon>
        <taxon>Enterobacterales</taxon>
        <taxon>Enterobacteriaceae</taxon>
        <taxon>Citrobacter</taxon>
        <taxon>Citrobacter freundii complex</taxon>
    </lineage>
</organism>
<dbReference type="RefSeq" id="WP_267449608.1">
    <property type="nucleotide sequence ID" value="NZ_JANDBG010000031.1"/>
</dbReference>
<proteinExistence type="predicted"/>
<name>A0AAW5WAW9_9ENTR</name>
<gene>
    <name evidence="2" type="ORF">NLN86_22525</name>
</gene>
<dbReference type="AlphaFoldDB" id="A0AAW5WAW9"/>
<dbReference type="InterPro" id="IPR000032">
    <property type="entry name" value="HPr-like"/>
</dbReference>
<comment type="caution">
    <text evidence="2">The sequence shown here is derived from an EMBL/GenBank/DDBJ whole genome shotgun (WGS) entry which is preliminary data.</text>
</comment>
<protein>
    <submittedName>
        <fullName evidence="2">HPr family phosphocarrier protein</fullName>
    </submittedName>
</protein>
<dbReference type="EMBL" id="JANDBG010000031">
    <property type="protein sequence ID" value="MCX9004404.1"/>
    <property type="molecule type" value="Genomic_DNA"/>
</dbReference>
<dbReference type="Proteomes" id="UP001207430">
    <property type="component" value="Unassembled WGS sequence"/>
</dbReference>
<accession>A0AAW5WAW9</accession>
<evidence type="ECO:0000313" key="3">
    <source>
        <dbReference type="Proteomes" id="UP001207430"/>
    </source>
</evidence>
<evidence type="ECO:0000259" key="1">
    <source>
        <dbReference type="Pfam" id="PF00381"/>
    </source>
</evidence>
<evidence type="ECO:0000313" key="2">
    <source>
        <dbReference type="EMBL" id="MCX9004404.1"/>
    </source>
</evidence>
<feature type="domain" description="HPr" evidence="1">
    <location>
        <begin position="6"/>
        <end position="68"/>
    </location>
</feature>